<dbReference type="KEGG" id="spha:D3Y57_01005"/>
<dbReference type="OrthoDB" id="5124200at2"/>
<dbReference type="Proteomes" id="UP000276254">
    <property type="component" value="Plasmid unnamed2"/>
</dbReference>
<evidence type="ECO:0000313" key="3">
    <source>
        <dbReference type="Proteomes" id="UP000276254"/>
    </source>
</evidence>
<feature type="domain" description="DUF7007" evidence="1">
    <location>
        <begin position="34"/>
        <end position="117"/>
    </location>
</feature>
<geneLocation type="plasmid" evidence="2">
    <name>unnamed2</name>
</geneLocation>
<dbReference type="AlphaFoldDB" id="A0A494TGY5"/>
<dbReference type="EMBL" id="CP032827">
    <property type="protein sequence ID" value="AYJ84698.1"/>
    <property type="molecule type" value="Genomic_DNA"/>
</dbReference>
<accession>A0A494TGY5</accession>
<keyword evidence="2" id="KW-0614">Plasmid</keyword>
<protein>
    <recommendedName>
        <fullName evidence="1">DUF7007 domain-containing protein</fullName>
    </recommendedName>
</protein>
<dbReference type="Pfam" id="PF22653">
    <property type="entry name" value="DUF7007"/>
    <property type="match status" value="1"/>
</dbReference>
<evidence type="ECO:0000259" key="1">
    <source>
        <dbReference type="Pfam" id="PF22653"/>
    </source>
</evidence>
<dbReference type="InterPro" id="IPR054276">
    <property type="entry name" value="DUF7007"/>
</dbReference>
<organism evidence="2 3">
    <name type="scientific">Sphingomonas paeninsulae</name>
    <dbReference type="NCBI Taxonomy" id="2319844"/>
    <lineage>
        <taxon>Bacteria</taxon>
        <taxon>Pseudomonadati</taxon>
        <taxon>Pseudomonadota</taxon>
        <taxon>Alphaproteobacteria</taxon>
        <taxon>Sphingomonadales</taxon>
        <taxon>Sphingomonadaceae</taxon>
        <taxon>Sphingomonas</taxon>
    </lineage>
</organism>
<proteinExistence type="predicted"/>
<keyword evidence="3" id="KW-1185">Reference proteome</keyword>
<evidence type="ECO:0000313" key="2">
    <source>
        <dbReference type="EMBL" id="AYJ84698.1"/>
    </source>
</evidence>
<sequence>MRPSGLIAVASIILRLSFQEITMPALIDFDATPPDHSTWGPPQGGWTRIAAGIYSCSTASHGGYWLSPARLDAMPDTLRAQSWNGTSPWFEEDCDVLLVVRAFPDLFSAEMREYAEKDRLSRILMAKREAARQKSRV</sequence>
<name>A0A494TGY5_SPHPE</name>
<gene>
    <name evidence="2" type="ORF">D3Y57_01005</name>
</gene>
<reference evidence="2 3" key="1">
    <citation type="submission" date="2018-09" db="EMBL/GenBank/DDBJ databases">
        <title>Sphingomonas peninsula sp. nov., isolated from fildes peninsula, Antarctic soil.</title>
        <authorList>
            <person name="Yingchao G."/>
        </authorList>
    </citation>
    <scope>NUCLEOTIDE SEQUENCE [LARGE SCALE GENOMIC DNA]</scope>
    <source>
        <strain evidence="2 3">YZ-8</strain>
        <plasmid evidence="2 3">unnamed2</plasmid>
    </source>
</reference>